<protein>
    <submittedName>
        <fullName evidence="1">Uncharacterized protein</fullName>
    </submittedName>
</protein>
<keyword evidence="2" id="KW-1185">Reference proteome</keyword>
<organism evidence="1 2">
    <name type="scientific">Solanum commersonii</name>
    <name type="common">Commerson's wild potato</name>
    <name type="synonym">Commerson's nightshade</name>
    <dbReference type="NCBI Taxonomy" id="4109"/>
    <lineage>
        <taxon>Eukaryota</taxon>
        <taxon>Viridiplantae</taxon>
        <taxon>Streptophyta</taxon>
        <taxon>Embryophyta</taxon>
        <taxon>Tracheophyta</taxon>
        <taxon>Spermatophyta</taxon>
        <taxon>Magnoliopsida</taxon>
        <taxon>eudicotyledons</taxon>
        <taxon>Gunneridae</taxon>
        <taxon>Pentapetalae</taxon>
        <taxon>asterids</taxon>
        <taxon>lamiids</taxon>
        <taxon>Solanales</taxon>
        <taxon>Solanaceae</taxon>
        <taxon>Solanoideae</taxon>
        <taxon>Solaneae</taxon>
        <taxon>Solanum</taxon>
    </lineage>
</organism>
<sequence length="295" mass="32533">MLSSFSTSPLQLRIFRRKKGGRENMRSNPDTKKVVRKYNVGQTPNAKITEKGDNLYTKEPTQETRVITANSNKMSNKVKTWKHSKGLKICIVTLPAALQLNRLKGTSVLVKSNGKTAICNGINNLTKSLVSSSSIAETDSCKRARVSTAGYSSSIILYGFFIVVFPFHSPTLICSTRAEGSLETASLPPQGLLRQLMAELFQWGEIVYSTIRDSNLTTSLGVNMVHKPGMNGSSAVSKSVIITPESTYKGGWENTAHKIAMFIYEPTGEQEPQTDIVRQLGTSFKEAFNSNRWAK</sequence>
<evidence type="ECO:0000313" key="1">
    <source>
        <dbReference type="EMBL" id="KAG5609433.1"/>
    </source>
</evidence>
<name>A0A9J5Z987_SOLCO</name>
<proteinExistence type="predicted"/>
<dbReference type="EMBL" id="JACXVP010000004">
    <property type="protein sequence ID" value="KAG5609433.1"/>
    <property type="molecule type" value="Genomic_DNA"/>
</dbReference>
<evidence type="ECO:0000313" key="2">
    <source>
        <dbReference type="Proteomes" id="UP000824120"/>
    </source>
</evidence>
<dbReference type="Proteomes" id="UP000824120">
    <property type="component" value="Chromosome 4"/>
</dbReference>
<reference evidence="1 2" key="1">
    <citation type="submission" date="2020-09" db="EMBL/GenBank/DDBJ databases">
        <title>De no assembly of potato wild relative species, Solanum commersonii.</title>
        <authorList>
            <person name="Cho K."/>
        </authorList>
    </citation>
    <scope>NUCLEOTIDE SEQUENCE [LARGE SCALE GENOMIC DNA]</scope>
    <source>
        <strain evidence="1">LZ3.2</strain>
        <tissue evidence="1">Leaf</tissue>
    </source>
</reference>
<dbReference type="AlphaFoldDB" id="A0A9J5Z987"/>
<accession>A0A9J5Z987</accession>
<comment type="caution">
    <text evidence="1">The sequence shown here is derived from an EMBL/GenBank/DDBJ whole genome shotgun (WGS) entry which is preliminary data.</text>
</comment>
<gene>
    <name evidence="1" type="ORF">H5410_020714</name>
</gene>